<reference evidence="1 2" key="1">
    <citation type="submission" date="2017-07" db="EMBL/GenBank/DDBJ databases">
        <title>Isolation and whole genome analysis of endospore-forming bacteria from heroin.</title>
        <authorList>
            <person name="Kalinowski J."/>
            <person name="Ahrens B."/>
            <person name="Al-Dilaimi A."/>
            <person name="Winkler A."/>
            <person name="Wibberg D."/>
            <person name="Schleenbecker U."/>
            <person name="Ruckert C."/>
            <person name="Wolfel R."/>
            <person name="Grass G."/>
        </authorList>
    </citation>
    <scope>NUCLEOTIDE SEQUENCE [LARGE SCALE GENOMIC DNA]</scope>
    <source>
        <strain evidence="1 2">7537-G1</strain>
    </source>
</reference>
<comment type="caution">
    <text evidence="1">The sequence shown here is derived from an EMBL/GenBank/DDBJ whole genome shotgun (WGS) entry which is preliminary data.</text>
</comment>
<protein>
    <submittedName>
        <fullName evidence="1">Uncharacterized protein</fullName>
    </submittedName>
</protein>
<evidence type="ECO:0000313" key="1">
    <source>
        <dbReference type="EMBL" id="PAD72837.1"/>
    </source>
</evidence>
<evidence type="ECO:0000313" key="2">
    <source>
        <dbReference type="Proteomes" id="UP000215596"/>
    </source>
</evidence>
<proteinExistence type="predicted"/>
<organism evidence="1 2">
    <name type="scientific">Paenibacillus campinasensis</name>
    <dbReference type="NCBI Taxonomy" id="66347"/>
    <lineage>
        <taxon>Bacteria</taxon>
        <taxon>Bacillati</taxon>
        <taxon>Bacillota</taxon>
        <taxon>Bacilli</taxon>
        <taxon>Bacillales</taxon>
        <taxon>Paenibacillaceae</taxon>
        <taxon>Paenibacillus</taxon>
    </lineage>
</organism>
<gene>
    <name evidence="1" type="ORF">CHH67_21250</name>
</gene>
<accession>A0A268EI77</accession>
<dbReference type="Proteomes" id="UP000215596">
    <property type="component" value="Unassembled WGS sequence"/>
</dbReference>
<dbReference type="RefSeq" id="WP_095267387.1">
    <property type="nucleotide sequence ID" value="NZ_NPBY01000074.1"/>
</dbReference>
<dbReference type="EMBL" id="NPBY01000074">
    <property type="protein sequence ID" value="PAD72837.1"/>
    <property type="molecule type" value="Genomic_DNA"/>
</dbReference>
<name>A0A268EI77_9BACL</name>
<sequence length="136" mass="15961">MLKISNFKHLQNDRLYRVFDAAGNSQVLVFQSWYEEDGLIFIVFCRPDSELVEIWAQEDFLQAIDDRKAQTAYKRFCQSVADEMFRKHELMLAISHAEQALSSLVETLYNAGKSFRDFKSDLEKLLVIPDEIKEKF</sequence>
<dbReference type="AlphaFoldDB" id="A0A268EI77"/>